<name>A0A8T0QSC0_PANVG</name>
<feature type="region of interest" description="Disordered" evidence="1">
    <location>
        <begin position="21"/>
        <end position="63"/>
    </location>
</feature>
<feature type="compositionally biased region" description="Basic residues" evidence="1">
    <location>
        <begin position="173"/>
        <end position="186"/>
    </location>
</feature>
<feature type="region of interest" description="Disordered" evidence="1">
    <location>
        <begin position="141"/>
        <end position="186"/>
    </location>
</feature>
<accession>A0A8T0QSC0</accession>
<keyword evidence="3" id="KW-1185">Reference proteome</keyword>
<evidence type="ECO:0000256" key="1">
    <source>
        <dbReference type="SAM" id="MobiDB-lite"/>
    </source>
</evidence>
<evidence type="ECO:0000313" key="2">
    <source>
        <dbReference type="EMBL" id="KAG2575978.1"/>
    </source>
</evidence>
<comment type="caution">
    <text evidence="2">The sequence shown here is derived from an EMBL/GenBank/DDBJ whole genome shotgun (WGS) entry which is preliminary data.</text>
</comment>
<protein>
    <submittedName>
        <fullName evidence="2">Uncharacterized protein</fullName>
    </submittedName>
</protein>
<dbReference type="EMBL" id="CM029049">
    <property type="protein sequence ID" value="KAG2575978.1"/>
    <property type="molecule type" value="Genomic_DNA"/>
</dbReference>
<reference evidence="2" key="1">
    <citation type="submission" date="2020-05" db="EMBL/GenBank/DDBJ databases">
        <title>WGS assembly of Panicum virgatum.</title>
        <authorList>
            <person name="Lovell J.T."/>
            <person name="Jenkins J."/>
            <person name="Shu S."/>
            <person name="Juenger T.E."/>
            <person name="Schmutz J."/>
        </authorList>
    </citation>
    <scope>NUCLEOTIDE SEQUENCE</scope>
    <source>
        <strain evidence="2">AP13</strain>
    </source>
</reference>
<dbReference type="AlphaFoldDB" id="A0A8T0QSC0"/>
<sequence length="186" mass="19750">MALRRFYGFPSNIVAFLARDPLPSRRPAPTPTSSASSPPWTRSGQVNGEWRSIPRRMRRTMPDTGSESFAAVTLQPAANPEVPVGVDLRARRGRVSLRANREGFLSGPLDAALIFGPLLGAATSGRMGGAVPTLHRSLSQGACGAGAQGASRVRQSESRSSCSRPDCGGGGYKARKFRHGTPRPPQ</sequence>
<evidence type="ECO:0000313" key="3">
    <source>
        <dbReference type="Proteomes" id="UP000823388"/>
    </source>
</evidence>
<feature type="compositionally biased region" description="Low complexity" evidence="1">
    <location>
        <begin position="31"/>
        <end position="43"/>
    </location>
</feature>
<dbReference type="Proteomes" id="UP000823388">
    <property type="component" value="Chromosome 7K"/>
</dbReference>
<organism evidence="2 3">
    <name type="scientific">Panicum virgatum</name>
    <name type="common">Blackwell switchgrass</name>
    <dbReference type="NCBI Taxonomy" id="38727"/>
    <lineage>
        <taxon>Eukaryota</taxon>
        <taxon>Viridiplantae</taxon>
        <taxon>Streptophyta</taxon>
        <taxon>Embryophyta</taxon>
        <taxon>Tracheophyta</taxon>
        <taxon>Spermatophyta</taxon>
        <taxon>Magnoliopsida</taxon>
        <taxon>Liliopsida</taxon>
        <taxon>Poales</taxon>
        <taxon>Poaceae</taxon>
        <taxon>PACMAD clade</taxon>
        <taxon>Panicoideae</taxon>
        <taxon>Panicodae</taxon>
        <taxon>Paniceae</taxon>
        <taxon>Panicinae</taxon>
        <taxon>Panicum</taxon>
        <taxon>Panicum sect. Hiantes</taxon>
    </lineage>
</organism>
<gene>
    <name evidence="2" type="ORF">PVAP13_7KG359600</name>
</gene>
<proteinExistence type="predicted"/>